<feature type="non-terminal residue" evidence="8">
    <location>
        <position position="1"/>
    </location>
</feature>
<evidence type="ECO:0000256" key="4">
    <source>
        <dbReference type="ARBA" id="ARBA00022723"/>
    </source>
</evidence>
<dbReference type="PANTHER" id="PTHR24305">
    <property type="entry name" value="CYTOCHROME P450"/>
    <property type="match status" value="1"/>
</dbReference>
<evidence type="ECO:0000313" key="9">
    <source>
        <dbReference type="Proteomes" id="UP000799757"/>
    </source>
</evidence>
<dbReference type="PROSITE" id="PS00086">
    <property type="entry name" value="CYTOCHROME_P450"/>
    <property type="match status" value="1"/>
</dbReference>
<evidence type="ECO:0000256" key="3">
    <source>
        <dbReference type="ARBA" id="ARBA00022617"/>
    </source>
</evidence>
<keyword evidence="3 6" id="KW-0349">Heme</keyword>
<evidence type="ECO:0000256" key="5">
    <source>
        <dbReference type="ARBA" id="ARBA00023004"/>
    </source>
</evidence>
<evidence type="ECO:0000313" key="8">
    <source>
        <dbReference type="EMBL" id="KAF2793127.1"/>
    </source>
</evidence>
<dbReference type="Gene3D" id="1.10.630.10">
    <property type="entry name" value="Cytochrome P450"/>
    <property type="match status" value="1"/>
</dbReference>
<keyword evidence="5 6" id="KW-0408">Iron</keyword>
<dbReference type="SUPFAM" id="SSF48264">
    <property type="entry name" value="Cytochrome P450"/>
    <property type="match status" value="1"/>
</dbReference>
<keyword evidence="7" id="KW-0560">Oxidoreductase</keyword>
<dbReference type="InterPro" id="IPR001128">
    <property type="entry name" value="Cyt_P450"/>
</dbReference>
<dbReference type="CDD" id="cd11058">
    <property type="entry name" value="CYP60B-like"/>
    <property type="match status" value="1"/>
</dbReference>
<dbReference type="AlphaFoldDB" id="A0A6A6XBQ1"/>
<reference evidence="8" key="1">
    <citation type="journal article" date="2020" name="Stud. Mycol.">
        <title>101 Dothideomycetes genomes: a test case for predicting lifestyles and emergence of pathogens.</title>
        <authorList>
            <person name="Haridas S."/>
            <person name="Albert R."/>
            <person name="Binder M."/>
            <person name="Bloem J."/>
            <person name="Labutti K."/>
            <person name="Salamov A."/>
            <person name="Andreopoulos B."/>
            <person name="Baker S."/>
            <person name="Barry K."/>
            <person name="Bills G."/>
            <person name="Bluhm B."/>
            <person name="Cannon C."/>
            <person name="Castanera R."/>
            <person name="Culley D."/>
            <person name="Daum C."/>
            <person name="Ezra D."/>
            <person name="Gonzalez J."/>
            <person name="Henrissat B."/>
            <person name="Kuo A."/>
            <person name="Liang C."/>
            <person name="Lipzen A."/>
            <person name="Lutzoni F."/>
            <person name="Magnuson J."/>
            <person name="Mondo S."/>
            <person name="Nolan M."/>
            <person name="Ohm R."/>
            <person name="Pangilinan J."/>
            <person name="Park H.-J."/>
            <person name="Ramirez L."/>
            <person name="Alfaro M."/>
            <person name="Sun H."/>
            <person name="Tritt A."/>
            <person name="Yoshinaga Y."/>
            <person name="Zwiers L.-H."/>
            <person name="Turgeon B."/>
            <person name="Goodwin S."/>
            <person name="Spatafora J."/>
            <person name="Crous P."/>
            <person name="Grigoriev I."/>
        </authorList>
    </citation>
    <scope>NUCLEOTIDE SEQUENCE</scope>
    <source>
        <strain evidence="8">CBS 109.77</strain>
    </source>
</reference>
<proteinExistence type="inferred from homology"/>
<comment type="cofactor">
    <cofactor evidence="1 6">
        <name>heme</name>
        <dbReference type="ChEBI" id="CHEBI:30413"/>
    </cofactor>
</comment>
<dbReference type="Proteomes" id="UP000799757">
    <property type="component" value="Unassembled WGS sequence"/>
</dbReference>
<evidence type="ECO:0000256" key="2">
    <source>
        <dbReference type="ARBA" id="ARBA00010617"/>
    </source>
</evidence>
<accession>A0A6A6XBQ1</accession>
<sequence length="475" mass="54617">LIAYSISNIIYNLYFHPLARYPGPFLARTTLLWRFYYSMGGRFHLHIEKCHKRYGEVFRVSPNELSFCSVGARRAIYTPRKRGVAQIPKNEFYEVLNSGFEVASLGTETDPYLGQQKREYFSAAMSAKGLAQQEPVIQRTIDTWIEKLEKLGGSKNGIDMAKWFLYVSFDVVGEMAFGESFGCIERESSHDWLDLILGHMLVLTIMDNVRRYPLALFLARSIPSKWTVGIRDRITQFSRDKAAARLKKTGEQRDFLANVTEMVRNGQMAQEELASHASDIALAGGETTGTVMASTTYFVLKNPEVYEKLKQEVRMRYDSYEDIDIASATQLSYLVAVLKESMRIFPAAPQGMPRKSPGWMVEGHYVPKGTEFYASPWALTHDDEYFHDPYTFIPERWIDPDCKDNKDASQPFNVGPRSCPGKLFAHGQMCSQLAKMIYKFDMELVDKDLDWESSCKMHFLWWKPALNVRFVPRRD</sequence>
<dbReference type="InterPro" id="IPR036396">
    <property type="entry name" value="Cyt_P450_sf"/>
</dbReference>
<name>A0A6A6XBQ1_9PLEO</name>
<evidence type="ECO:0000256" key="1">
    <source>
        <dbReference type="ARBA" id="ARBA00001971"/>
    </source>
</evidence>
<dbReference type="Pfam" id="PF00067">
    <property type="entry name" value="p450"/>
    <property type="match status" value="1"/>
</dbReference>
<protein>
    <submittedName>
        <fullName evidence="8">Putative cytochrome P450</fullName>
    </submittedName>
</protein>
<evidence type="ECO:0000256" key="6">
    <source>
        <dbReference type="PIRSR" id="PIRSR602401-1"/>
    </source>
</evidence>
<dbReference type="PANTHER" id="PTHR24305:SF210">
    <property type="entry name" value="CYTOCHROME P450 MONOOXYGENASE ASQL-RELATED"/>
    <property type="match status" value="1"/>
</dbReference>
<gene>
    <name evidence="8" type="ORF">K505DRAFT_245116</name>
</gene>
<dbReference type="OrthoDB" id="1470350at2759"/>
<feature type="binding site" description="axial binding residue" evidence="6">
    <location>
        <position position="419"/>
    </location>
    <ligand>
        <name>heme</name>
        <dbReference type="ChEBI" id="CHEBI:30413"/>
    </ligand>
    <ligandPart>
        <name>Fe</name>
        <dbReference type="ChEBI" id="CHEBI:18248"/>
    </ligandPart>
</feature>
<dbReference type="InterPro" id="IPR002401">
    <property type="entry name" value="Cyt_P450_E_grp-I"/>
</dbReference>
<dbReference type="GO" id="GO:0005506">
    <property type="term" value="F:iron ion binding"/>
    <property type="evidence" value="ECO:0007669"/>
    <property type="project" value="InterPro"/>
</dbReference>
<keyword evidence="4 6" id="KW-0479">Metal-binding</keyword>
<keyword evidence="7" id="KW-0503">Monooxygenase</keyword>
<dbReference type="EMBL" id="MU001941">
    <property type="protein sequence ID" value="KAF2793127.1"/>
    <property type="molecule type" value="Genomic_DNA"/>
</dbReference>
<dbReference type="PRINTS" id="PR00463">
    <property type="entry name" value="EP450I"/>
</dbReference>
<keyword evidence="9" id="KW-1185">Reference proteome</keyword>
<dbReference type="GO" id="GO:0020037">
    <property type="term" value="F:heme binding"/>
    <property type="evidence" value="ECO:0007669"/>
    <property type="project" value="InterPro"/>
</dbReference>
<organism evidence="8 9">
    <name type="scientific">Melanomma pulvis-pyrius CBS 109.77</name>
    <dbReference type="NCBI Taxonomy" id="1314802"/>
    <lineage>
        <taxon>Eukaryota</taxon>
        <taxon>Fungi</taxon>
        <taxon>Dikarya</taxon>
        <taxon>Ascomycota</taxon>
        <taxon>Pezizomycotina</taxon>
        <taxon>Dothideomycetes</taxon>
        <taxon>Pleosporomycetidae</taxon>
        <taxon>Pleosporales</taxon>
        <taxon>Melanommataceae</taxon>
        <taxon>Melanomma</taxon>
    </lineage>
</organism>
<dbReference type="GO" id="GO:0004497">
    <property type="term" value="F:monooxygenase activity"/>
    <property type="evidence" value="ECO:0007669"/>
    <property type="project" value="UniProtKB-KW"/>
</dbReference>
<dbReference type="InterPro" id="IPR017972">
    <property type="entry name" value="Cyt_P450_CS"/>
</dbReference>
<dbReference type="PRINTS" id="PR00385">
    <property type="entry name" value="P450"/>
</dbReference>
<comment type="similarity">
    <text evidence="2 7">Belongs to the cytochrome P450 family.</text>
</comment>
<dbReference type="GO" id="GO:0016705">
    <property type="term" value="F:oxidoreductase activity, acting on paired donors, with incorporation or reduction of molecular oxygen"/>
    <property type="evidence" value="ECO:0007669"/>
    <property type="project" value="InterPro"/>
</dbReference>
<evidence type="ECO:0000256" key="7">
    <source>
        <dbReference type="RuleBase" id="RU000461"/>
    </source>
</evidence>
<dbReference type="InterPro" id="IPR050121">
    <property type="entry name" value="Cytochrome_P450_monoxygenase"/>
</dbReference>